<proteinExistence type="predicted"/>
<dbReference type="EMBL" id="CP094538">
    <property type="protein sequence ID" value="UOE36803.1"/>
    <property type="molecule type" value="Genomic_DNA"/>
</dbReference>
<name>A0ABY4BCC4_9BACT</name>
<evidence type="ECO:0000313" key="2">
    <source>
        <dbReference type="EMBL" id="UOE36803.1"/>
    </source>
</evidence>
<sequence length="122" mass="13675">MTDAFLVFHPDAHGRLLEEVIYRFRSPACVVSLRKQLVAAGFKRGVAAPPPSADGELVPLFSPYDGYFSNAQYIIRIVGEVDAEGKDLHRYAVSIECEAAMRQMQEAMDEINEQVRKADTDR</sequence>
<geneLocation type="plasmid" evidence="2 3">
    <name>unnamed4</name>
</geneLocation>
<keyword evidence="1" id="KW-0175">Coiled coil</keyword>
<accession>A0ABY4BCC4</accession>
<keyword evidence="2" id="KW-0614">Plasmid</keyword>
<organism evidence="2 3">
    <name type="scientific">Hymenobacter monticola</name>
    <dbReference type="NCBI Taxonomy" id="1705399"/>
    <lineage>
        <taxon>Bacteria</taxon>
        <taxon>Pseudomonadati</taxon>
        <taxon>Bacteroidota</taxon>
        <taxon>Cytophagia</taxon>
        <taxon>Cytophagales</taxon>
        <taxon>Hymenobacteraceae</taxon>
        <taxon>Hymenobacter</taxon>
    </lineage>
</organism>
<feature type="coiled-coil region" evidence="1">
    <location>
        <begin position="94"/>
        <end position="121"/>
    </location>
</feature>
<reference evidence="2 3" key="1">
    <citation type="submission" date="2022-03" db="EMBL/GenBank/DDBJ databases">
        <title>Hymenobactersp. isolated from the air.</title>
        <authorList>
            <person name="Won M."/>
            <person name="Kwon S.-W."/>
        </authorList>
    </citation>
    <scope>NUCLEOTIDE SEQUENCE [LARGE SCALE GENOMIC DNA]</scope>
    <source>
        <strain evidence="2 3">KACC 22596</strain>
        <plasmid evidence="2 3">unnamed4</plasmid>
    </source>
</reference>
<keyword evidence="3" id="KW-1185">Reference proteome</keyword>
<evidence type="ECO:0000313" key="3">
    <source>
        <dbReference type="Proteomes" id="UP000831390"/>
    </source>
</evidence>
<dbReference type="Proteomes" id="UP000831390">
    <property type="component" value="Plasmid unnamed4"/>
</dbReference>
<dbReference type="RefSeq" id="WP_243521017.1">
    <property type="nucleotide sequence ID" value="NZ_CP094538.1"/>
</dbReference>
<protein>
    <submittedName>
        <fullName evidence="2">Uncharacterized protein</fullName>
    </submittedName>
</protein>
<gene>
    <name evidence="2" type="ORF">MTP16_25335</name>
</gene>
<evidence type="ECO:0000256" key="1">
    <source>
        <dbReference type="SAM" id="Coils"/>
    </source>
</evidence>